<reference evidence="2 3" key="1">
    <citation type="submission" date="2019-07" db="EMBL/GenBank/DDBJ databases">
        <title>Diversity of Bacteria from Kongsfjorden, Arctic.</title>
        <authorList>
            <person name="Yu Y."/>
        </authorList>
    </citation>
    <scope>NUCLEOTIDE SEQUENCE [LARGE SCALE GENOMIC DNA]</scope>
    <source>
        <strain evidence="2 3">SM1928</strain>
    </source>
</reference>
<evidence type="ECO:0000313" key="3">
    <source>
        <dbReference type="Proteomes" id="UP000316500"/>
    </source>
</evidence>
<organism evidence="2 3">
    <name type="scientific">Paenarthrobacter nitroguajacolicus</name>
    <name type="common">Arthrobacter nitroguajacolicus</name>
    <dbReference type="NCBI Taxonomy" id="211146"/>
    <lineage>
        <taxon>Bacteria</taxon>
        <taxon>Bacillati</taxon>
        <taxon>Actinomycetota</taxon>
        <taxon>Actinomycetes</taxon>
        <taxon>Micrococcales</taxon>
        <taxon>Micrococcaceae</taxon>
        <taxon>Paenarthrobacter</taxon>
    </lineage>
</organism>
<dbReference type="AlphaFoldDB" id="A0A558H4P9"/>
<accession>A0A558H4P9</accession>
<proteinExistence type="predicted"/>
<protein>
    <submittedName>
        <fullName evidence="2">Uncharacterized protein</fullName>
    </submittedName>
</protein>
<comment type="caution">
    <text evidence="2">The sequence shown here is derived from an EMBL/GenBank/DDBJ whole genome shotgun (WGS) entry which is preliminary data.</text>
</comment>
<evidence type="ECO:0000256" key="1">
    <source>
        <dbReference type="SAM" id="MobiDB-lite"/>
    </source>
</evidence>
<sequence length="119" mass="13000">MTAHIVGHAPVPTSDPKPSAGRPGVTALGVLKERVYTAQTVNDYYGIIEQLTKNTAKFSVHGSVHNSRHPVRARTCEGMQAAKAQGRLSRKQLVLRMMDRHRDDQTLEGCHNDIDGATA</sequence>
<dbReference type="Proteomes" id="UP000316500">
    <property type="component" value="Unassembled WGS sequence"/>
</dbReference>
<gene>
    <name evidence="2" type="ORF">FQP90_08920</name>
</gene>
<dbReference type="EMBL" id="VNFK01000005">
    <property type="protein sequence ID" value="TVU64099.1"/>
    <property type="molecule type" value="Genomic_DNA"/>
</dbReference>
<dbReference type="OrthoDB" id="3621759at2"/>
<name>A0A558H4P9_PAENT</name>
<feature type="region of interest" description="Disordered" evidence="1">
    <location>
        <begin position="1"/>
        <end position="23"/>
    </location>
</feature>
<dbReference type="RefSeq" id="WP_144649370.1">
    <property type="nucleotide sequence ID" value="NZ_VNFK01000005.1"/>
</dbReference>
<evidence type="ECO:0000313" key="2">
    <source>
        <dbReference type="EMBL" id="TVU64099.1"/>
    </source>
</evidence>